<keyword evidence="3" id="KW-0813">Transport</keyword>
<name>A0ABV5AC22_9BACL</name>
<comment type="subcellular location">
    <subcellularLocation>
        <location evidence="1">Cell envelope</location>
    </subcellularLocation>
</comment>
<evidence type="ECO:0000313" key="7">
    <source>
        <dbReference type="Proteomes" id="UP001579974"/>
    </source>
</evidence>
<proteinExistence type="inferred from homology"/>
<gene>
    <name evidence="6" type="ORF">KKP3000_003213</name>
</gene>
<dbReference type="SUPFAM" id="SSF53807">
    <property type="entry name" value="Helical backbone' metal receptor"/>
    <property type="match status" value="1"/>
</dbReference>
<evidence type="ECO:0000256" key="4">
    <source>
        <dbReference type="ARBA" id="ARBA00022729"/>
    </source>
</evidence>
<dbReference type="Proteomes" id="UP001579974">
    <property type="component" value="Unassembled WGS sequence"/>
</dbReference>
<evidence type="ECO:0000256" key="1">
    <source>
        <dbReference type="ARBA" id="ARBA00004196"/>
    </source>
</evidence>
<evidence type="ECO:0000256" key="2">
    <source>
        <dbReference type="ARBA" id="ARBA00008814"/>
    </source>
</evidence>
<dbReference type="PANTHER" id="PTHR30532:SF1">
    <property type="entry name" value="IRON(3+)-HYDROXAMATE-BINDING PROTEIN FHUD"/>
    <property type="match status" value="1"/>
</dbReference>
<dbReference type="EMBL" id="JBDXSU010000004">
    <property type="protein sequence ID" value="MFB5189823.1"/>
    <property type="molecule type" value="Genomic_DNA"/>
</dbReference>
<dbReference type="Pfam" id="PF01497">
    <property type="entry name" value="Peripla_BP_2"/>
    <property type="match status" value="1"/>
</dbReference>
<comment type="similarity">
    <text evidence="2">Belongs to the bacterial solute-binding protein 8 family.</text>
</comment>
<dbReference type="InterPro" id="IPR051313">
    <property type="entry name" value="Bact_iron-sidero_bind"/>
</dbReference>
<evidence type="ECO:0000313" key="6">
    <source>
        <dbReference type="EMBL" id="MFB5189823.1"/>
    </source>
</evidence>
<sequence length="79" mass="8657">MTPQKMATDWSSISLEDLPKLDADYIFMVSGNDSAAEEGTLTSNPVWKGLPAVKQGRVYTVNYGHWINLGVIAKGRVDT</sequence>
<accession>A0ABV5AC22</accession>
<protein>
    <submittedName>
        <fullName evidence="6">ABC transporter substrate-binding protein</fullName>
    </submittedName>
</protein>
<comment type="caution">
    <text evidence="6">The sequence shown here is derived from an EMBL/GenBank/DDBJ whole genome shotgun (WGS) entry which is preliminary data.</text>
</comment>
<dbReference type="PANTHER" id="PTHR30532">
    <property type="entry name" value="IRON III DICITRATE-BINDING PERIPLASMIC PROTEIN"/>
    <property type="match status" value="1"/>
</dbReference>
<dbReference type="InterPro" id="IPR002491">
    <property type="entry name" value="ABC_transptr_periplasmic_BD"/>
</dbReference>
<feature type="domain" description="Fe/B12 periplasmic-binding" evidence="5">
    <location>
        <begin position="1"/>
        <end position="79"/>
    </location>
</feature>
<evidence type="ECO:0000259" key="5">
    <source>
        <dbReference type="PROSITE" id="PS50983"/>
    </source>
</evidence>
<reference evidence="6 7" key="1">
    <citation type="journal article" date="2024" name="Int. J. Mol. Sci.">
        <title>Exploration of Alicyclobacillus spp. Genome in Search of Antibiotic Resistance.</title>
        <authorList>
            <person name="Bucka-Kolendo J."/>
            <person name="Kiousi D.E."/>
            <person name="Dekowska A."/>
            <person name="Mikolajczuk-Szczyrba A."/>
            <person name="Karadedos D.M."/>
            <person name="Michael P."/>
            <person name="Galanis A."/>
            <person name="Sokolowska B."/>
        </authorList>
    </citation>
    <scope>NUCLEOTIDE SEQUENCE [LARGE SCALE GENOMIC DNA]</scope>
    <source>
        <strain evidence="6 7">KKP 3000</strain>
    </source>
</reference>
<evidence type="ECO:0000256" key="3">
    <source>
        <dbReference type="ARBA" id="ARBA00022448"/>
    </source>
</evidence>
<dbReference type="RefSeq" id="WP_275476361.1">
    <property type="nucleotide sequence ID" value="NZ_CP162940.1"/>
</dbReference>
<keyword evidence="4" id="KW-0732">Signal</keyword>
<dbReference type="PROSITE" id="PS50983">
    <property type="entry name" value="FE_B12_PBP"/>
    <property type="match status" value="1"/>
</dbReference>
<dbReference type="Gene3D" id="3.40.50.1980">
    <property type="entry name" value="Nitrogenase molybdenum iron protein domain"/>
    <property type="match status" value="1"/>
</dbReference>
<organism evidence="6 7">
    <name type="scientific">Alicyclobacillus fastidiosus</name>
    <dbReference type="NCBI Taxonomy" id="392011"/>
    <lineage>
        <taxon>Bacteria</taxon>
        <taxon>Bacillati</taxon>
        <taxon>Bacillota</taxon>
        <taxon>Bacilli</taxon>
        <taxon>Bacillales</taxon>
        <taxon>Alicyclobacillaceae</taxon>
        <taxon>Alicyclobacillus</taxon>
    </lineage>
</organism>
<keyword evidence="7" id="KW-1185">Reference proteome</keyword>